<dbReference type="OrthoDB" id="7789470at2759"/>
<keyword evidence="6" id="KW-1185">Reference proteome</keyword>
<evidence type="ECO:0000313" key="5">
    <source>
        <dbReference type="EMBL" id="KAG5670749.1"/>
    </source>
</evidence>
<dbReference type="AlphaFoldDB" id="A0A9J6BLX2"/>
<dbReference type="PANTHER" id="PTHR45712:SF22">
    <property type="entry name" value="INSULIN-LIKE GROWTH FACTOR-BINDING PROTEIN COMPLEX ACID LABILE SUBUNIT"/>
    <property type="match status" value="1"/>
</dbReference>
<evidence type="ECO:0000256" key="4">
    <source>
        <dbReference type="SAM" id="SignalP"/>
    </source>
</evidence>
<dbReference type="SUPFAM" id="SSF52047">
    <property type="entry name" value="RNI-like"/>
    <property type="match status" value="1"/>
</dbReference>
<dbReference type="SMART" id="SM00365">
    <property type="entry name" value="LRR_SD22"/>
    <property type="match status" value="3"/>
</dbReference>
<accession>A0A9J6BLX2</accession>
<proteinExistence type="predicted"/>
<dbReference type="InterPro" id="IPR032675">
    <property type="entry name" value="LRR_dom_sf"/>
</dbReference>
<dbReference type="InterPro" id="IPR003591">
    <property type="entry name" value="Leu-rich_rpt_typical-subtyp"/>
</dbReference>
<keyword evidence="2" id="KW-0677">Repeat</keyword>
<evidence type="ECO:0000256" key="3">
    <source>
        <dbReference type="SAM" id="Phobius"/>
    </source>
</evidence>
<keyword evidence="1" id="KW-0433">Leucine-rich repeat</keyword>
<dbReference type="Gene3D" id="3.80.10.10">
    <property type="entry name" value="Ribonuclease Inhibitor"/>
    <property type="match status" value="2"/>
</dbReference>
<evidence type="ECO:0000256" key="2">
    <source>
        <dbReference type="ARBA" id="ARBA00022737"/>
    </source>
</evidence>
<feature type="chain" id="PRO_5039937533" evidence="4">
    <location>
        <begin position="21"/>
        <end position="668"/>
    </location>
</feature>
<name>A0A9J6BLX2_POLVA</name>
<dbReference type="SMART" id="SM00369">
    <property type="entry name" value="LRR_TYP"/>
    <property type="match status" value="4"/>
</dbReference>
<sequence length="668" mass="77397">MEKFLYSAFFILLLSTSIDAVNMKDFFENFECGVSESFGTNITNANTTCHVRNITSESQFNEIFKNVSNDNFEYFSGNNFWCSESERKAYNRCQKMRNSFNIYEALIFENSKFEKFPSEELKTLENVKNLTAKSVGLSELNRNDLKSFKSLEILDLTNNNIKYLESLLLLYLPFLKVLFLRYNKIQTIDSFAFDESSKNLISVDLSFNNLKVIDENILNTVGKSNETYFNLMFNQIEKIIPNANSKGKKMFNFLVLNNNRLKYFDYDCSSVDSLYLTNNELEDFKTNNCKLQSIYLDSNNLKNIKIDSVTNLNIIRNPNLTNLTLNVQNLKMLWIGNSPNLKWSQRNLYYAQNLKNLYIDGDFLGEPKIGTFSSMTSLKFLYLKNSALKHIEHGMFSYQKNIETLDISNNNLGSIDINMLSSMKKLKSIKISGNKLTKLDDVRNIKKLFPELEKIDLNYNNWNCSYLVKLIQKLDEKGINVEPFFFDVVKSAPNVMGIACIPENKTEIIQPISLNVNEMNATFSKKLNETITLINDLQVSKQSFAFDFDVIRNETFNLQKSLLEMESTFNNSLLMQKDKINELQLKLKDMKKNVKNQAPINFKIVEAFLIIILTALFIISAFFGYSNFKNIAKRKELAIIRARELNTLDEIVEVNEFQNQLQFNPLVN</sequence>
<reference evidence="5" key="1">
    <citation type="submission" date="2021-03" db="EMBL/GenBank/DDBJ databases">
        <title>Chromosome level genome of the anhydrobiotic midge Polypedilum vanderplanki.</title>
        <authorList>
            <person name="Yoshida Y."/>
            <person name="Kikawada T."/>
            <person name="Gusev O."/>
        </authorList>
    </citation>
    <scope>NUCLEOTIDE SEQUENCE</scope>
    <source>
        <strain evidence="5">NIAS01</strain>
        <tissue evidence="5">Whole body or cell culture</tissue>
    </source>
</reference>
<dbReference type="Proteomes" id="UP001107558">
    <property type="component" value="Chromosome 3"/>
</dbReference>
<gene>
    <name evidence="5" type="ORF">PVAND_000990</name>
</gene>
<organism evidence="5 6">
    <name type="scientific">Polypedilum vanderplanki</name>
    <name type="common">Sleeping chironomid midge</name>
    <dbReference type="NCBI Taxonomy" id="319348"/>
    <lineage>
        <taxon>Eukaryota</taxon>
        <taxon>Metazoa</taxon>
        <taxon>Ecdysozoa</taxon>
        <taxon>Arthropoda</taxon>
        <taxon>Hexapoda</taxon>
        <taxon>Insecta</taxon>
        <taxon>Pterygota</taxon>
        <taxon>Neoptera</taxon>
        <taxon>Endopterygota</taxon>
        <taxon>Diptera</taxon>
        <taxon>Nematocera</taxon>
        <taxon>Chironomoidea</taxon>
        <taxon>Chironomidae</taxon>
        <taxon>Chironominae</taxon>
        <taxon>Polypedilum</taxon>
        <taxon>Polypedilum</taxon>
    </lineage>
</organism>
<evidence type="ECO:0000313" key="6">
    <source>
        <dbReference type="Proteomes" id="UP001107558"/>
    </source>
</evidence>
<dbReference type="Pfam" id="PF13855">
    <property type="entry name" value="LRR_8"/>
    <property type="match status" value="1"/>
</dbReference>
<feature type="transmembrane region" description="Helical" evidence="3">
    <location>
        <begin position="604"/>
        <end position="625"/>
    </location>
</feature>
<dbReference type="InterPro" id="IPR050333">
    <property type="entry name" value="SLRP"/>
</dbReference>
<keyword evidence="3" id="KW-0472">Membrane</keyword>
<comment type="caution">
    <text evidence="5">The sequence shown here is derived from an EMBL/GenBank/DDBJ whole genome shotgun (WGS) entry which is preliminary data.</text>
</comment>
<evidence type="ECO:0000256" key="1">
    <source>
        <dbReference type="ARBA" id="ARBA00022614"/>
    </source>
</evidence>
<protein>
    <submittedName>
        <fullName evidence="5">Uncharacterized protein</fullName>
    </submittedName>
</protein>
<keyword evidence="4" id="KW-0732">Signal</keyword>
<dbReference type="PANTHER" id="PTHR45712">
    <property type="entry name" value="AGAP008170-PA"/>
    <property type="match status" value="1"/>
</dbReference>
<keyword evidence="3" id="KW-0812">Transmembrane</keyword>
<dbReference type="PROSITE" id="PS51450">
    <property type="entry name" value="LRR"/>
    <property type="match status" value="1"/>
</dbReference>
<dbReference type="InterPro" id="IPR001611">
    <property type="entry name" value="Leu-rich_rpt"/>
</dbReference>
<feature type="signal peptide" evidence="4">
    <location>
        <begin position="1"/>
        <end position="20"/>
    </location>
</feature>
<keyword evidence="3" id="KW-1133">Transmembrane helix</keyword>
<dbReference type="SUPFAM" id="SSF52058">
    <property type="entry name" value="L domain-like"/>
    <property type="match status" value="1"/>
</dbReference>
<dbReference type="EMBL" id="JADBJN010000003">
    <property type="protein sequence ID" value="KAG5670749.1"/>
    <property type="molecule type" value="Genomic_DNA"/>
</dbReference>